<dbReference type="Pfam" id="PF00196">
    <property type="entry name" value="GerE"/>
    <property type="match status" value="1"/>
</dbReference>
<evidence type="ECO:0000259" key="1">
    <source>
        <dbReference type="PROSITE" id="PS50043"/>
    </source>
</evidence>
<sequence length="368" mass="41352">MATRIDISELETALDGLLESALVPASWERTLERISRATGSVGTHIMPVRGKFPAGFLTTPNLLEAFQVYFDEEWYKRDFRERGLAVAMAKGVIIEHDIAGEEEFKHESFYTEFLARFRFRYSAMVGFTSGDTMLSLNLQRRIQDQPFDRDDERVLVKMQSKLTAAAEIIRALHIAKIDSMSEAFELAGTAVVFFDRFGRITRLNQRAETLLDDSIRIVDRELVAFSQEETGLLRRHLQAILSKEPFTNPAVSTPVLFSRPGKAPLIIRGQRLNGVPAELFSHSAAVAIITDLSERAAPSRDLLRRLFSLTPQETTVARLLMDGSSPRQIAEISGLTYETTRGYVKKVLAKTGTQRQSQLISLLSSLKI</sequence>
<accession>A0ABR9IPS1</accession>
<dbReference type="PROSITE" id="PS50043">
    <property type="entry name" value="HTH_LUXR_2"/>
    <property type="match status" value="1"/>
</dbReference>
<dbReference type="GO" id="GO:0003677">
    <property type="term" value="F:DNA binding"/>
    <property type="evidence" value="ECO:0007669"/>
    <property type="project" value="UniProtKB-KW"/>
</dbReference>
<protein>
    <submittedName>
        <fullName evidence="2">DNA-binding CsgD family transcriptional regulator</fullName>
    </submittedName>
</protein>
<evidence type="ECO:0000313" key="3">
    <source>
        <dbReference type="Proteomes" id="UP000620262"/>
    </source>
</evidence>
<proteinExistence type="predicted"/>
<evidence type="ECO:0000313" key="2">
    <source>
        <dbReference type="EMBL" id="MBE1505200.1"/>
    </source>
</evidence>
<name>A0ABR9IPS1_RHIVS</name>
<feature type="domain" description="HTH luxR-type" evidence="1">
    <location>
        <begin position="302"/>
        <end position="367"/>
    </location>
</feature>
<organism evidence="2 3">
    <name type="scientific">Rhizobium viscosum</name>
    <name type="common">Arthrobacter viscosus</name>
    <dbReference type="NCBI Taxonomy" id="1673"/>
    <lineage>
        <taxon>Bacteria</taxon>
        <taxon>Pseudomonadati</taxon>
        <taxon>Pseudomonadota</taxon>
        <taxon>Alphaproteobacteria</taxon>
        <taxon>Hyphomicrobiales</taxon>
        <taxon>Rhizobiaceae</taxon>
        <taxon>Rhizobium/Agrobacterium group</taxon>
        <taxon>Rhizobium</taxon>
    </lineage>
</organism>
<dbReference type="InterPro" id="IPR016032">
    <property type="entry name" value="Sig_transdc_resp-reg_C-effctor"/>
</dbReference>
<dbReference type="Proteomes" id="UP000620262">
    <property type="component" value="Unassembled WGS sequence"/>
</dbReference>
<dbReference type="InterPro" id="IPR000792">
    <property type="entry name" value="Tscrpt_reg_LuxR_C"/>
</dbReference>
<dbReference type="RefSeq" id="WP_192729093.1">
    <property type="nucleotide sequence ID" value="NZ_BAAAVL010000006.1"/>
</dbReference>
<dbReference type="SMART" id="SM00421">
    <property type="entry name" value="HTH_LUXR"/>
    <property type="match status" value="1"/>
</dbReference>
<dbReference type="EMBL" id="JADBEC010000001">
    <property type="protein sequence ID" value="MBE1505200.1"/>
    <property type="molecule type" value="Genomic_DNA"/>
</dbReference>
<dbReference type="InterPro" id="IPR036388">
    <property type="entry name" value="WH-like_DNA-bd_sf"/>
</dbReference>
<dbReference type="Gene3D" id="1.10.10.10">
    <property type="entry name" value="Winged helix-like DNA-binding domain superfamily/Winged helix DNA-binding domain"/>
    <property type="match status" value="1"/>
</dbReference>
<keyword evidence="2" id="KW-0238">DNA-binding</keyword>
<reference evidence="2 3" key="1">
    <citation type="submission" date="2020-10" db="EMBL/GenBank/DDBJ databases">
        <title>Sequencing the genomes of 1000 actinobacteria strains.</title>
        <authorList>
            <person name="Klenk H.-P."/>
        </authorList>
    </citation>
    <scope>NUCLEOTIDE SEQUENCE [LARGE SCALE GENOMIC DNA]</scope>
    <source>
        <strain evidence="2 3">DSM 7307</strain>
    </source>
</reference>
<comment type="caution">
    <text evidence="2">The sequence shown here is derived from an EMBL/GenBank/DDBJ whole genome shotgun (WGS) entry which is preliminary data.</text>
</comment>
<gene>
    <name evidence="2" type="ORF">H4W29_002381</name>
</gene>
<dbReference type="SUPFAM" id="SSF46894">
    <property type="entry name" value="C-terminal effector domain of the bipartite response regulators"/>
    <property type="match status" value="1"/>
</dbReference>
<keyword evidence="3" id="KW-1185">Reference proteome</keyword>